<feature type="compositionally biased region" description="Low complexity" evidence="1">
    <location>
        <begin position="94"/>
        <end position="110"/>
    </location>
</feature>
<reference evidence="2" key="1">
    <citation type="submission" date="2018-04" db="EMBL/GenBank/DDBJ databases">
        <title>WGS assembly of Panicum hallii.</title>
        <authorList>
            <person name="Lovell J."/>
            <person name="Jenkins J."/>
            <person name="Lowry D."/>
            <person name="Mamidi S."/>
            <person name="Sreedasyam A."/>
            <person name="Weng X."/>
            <person name="Barry K."/>
            <person name="Bonette J."/>
            <person name="Campitelli B."/>
            <person name="Daum C."/>
            <person name="Gordon S."/>
            <person name="Gould B."/>
            <person name="Lipzen A."/>
            <person name="Macqueen A."/>
            <person name="Palacio-Mejia J."/>
            <person name="Plott C."/>
            <person name="Shakirov E."/>
            <person name="Shu S."/>
            <person name="Yoshinaga Y."/>
            <person name="Zane M."/>
            <person name="Rokhsar D."/>
            <person name="Grimwood J."/>
            <person name="Schmutz J."/>
            <person name="Juenger T."/>
        </authorList>
    </citation>
    <scope>NUCLEOTIDE SEQUENCE [LARGE SCALE GENOMIC DNA]</scope>
    <source>
        <strain evidence="2">FIL2</strain>
    </source>
</reference>
<proteinExistence type="predicted"/>
<protein>
    <submittedName>
        <fullName evidence="2">Uncharacterized protein</fullName>
    </submittedName>
</protein>
<feature type="compositionally biased region" description="Polar residues" evidence="1">
    <location>
        <begin position="130"/>
        <end position="139"/>
    </location>
</feature>
<evidence type="ECO:0000256" key="1">
    <source>
        <dbReference type="SAM" id="MobiDB-lite"/>
    </source>
</evidence>
<evidence type="ECO:0000313" key="2">
    <source>
        <dbReference type="EMBL" id="PAN45449.1"/>
    </source>
</evidence>
<dbReference type="Proteomes" id="UP000243499">
    <property type="component" value="Chromosome 9"/>
</dbReference>
<feature type="region of interest" description="Disordered" evidence="1">
    <location>
        <begin position="1"/>
        <end position="39"/>
    </location>
</feature>
<dbReference type="Gramene" id="PAN45449">
    <property type="protein sequence ID" value="PAN45449"/>
    <property type="gene ID" value="PAHAL_9G120200"/>
</dbReference>
<sequence length="171" mass="18924">MSSTLSQVRGPWPPFPFRRRRHTGSHFLPPPATDWTPSQSCKQKACRPLLSSFALAAPHPFHLASCALLVLCRAPPLQRGHRPTANPPPPLSPSPSTRRSSSQDSSPNGSRRARPPQRPPPALLDEMPSATPSRGSRNSWRPRRAGYPPNKLALPVSALSPCLFGVRRWWR</sequence>
<name>A0A2S3IIX5_9POAL</name>
<accession>A0A2S3IIX5</accession>
<dbReference type="EMBL" id="CM008054">
    <property type="protein sequence ID" value="PAN45449.1"/>
    <property type="molecule type" value="Genomic_DNA"/>
</dbReference>
<feature type="region of interest" description="Disordered" evidence="1">
    <location>
        <begin position="77"/>
        <end position="151"/>
    </location>
</feature>
<gene>
    <name evidence="2" type="ORF">PAHAL_9G120200</name>
</gene>
<organism evidence="2">
    <name type="scientific">Panicum hallii</name>
    <dbReference type="NCBI Taxonomy" id="206008"/>
    <lineage>
        <taxon>Eukaryota</taxon>
        <taxon>Viridiplantae</taxon>
        <taxon>Streptophyta</taxon>
        <taxon>Embryophyta</taxon>
        <taxon>Tracheophyta</taxon>
        <taxon>Spermatophyta</taxon>
        <taxon>Magnoliopsida</taxon>
        <taxon>Liliopsida</taxon>
        <taxon>Poales</taxon>
        <taxon>Poaceae</taxon>
        <taxon>PACMAD clade</taxon>
        <taxon>Panicoideae</taxon>
        <taxon>Panicodae</taxon>
        <taxon>Paniceae</taxon>
        <taxon>Panicinae</taxon>
        <taxon>Panicum</taxon>
        <taxon>Panicum sect. Panicum</taxon>
    </lineage>
</organism>
<dbReference type="AlphaFoldDB" id="A0A2S3IIX5"/>